<keyword evidence="5" id="KW-0539">Nucleus</keyword>
<dbReference type="GO" id="GO:0042393">
    <property type="term" value="F:histone binding"/>
    <property type="evidence" value="ECO:0007669"/>
    <property type="project" value="TreeGrafter"/>
</dbReference>
<feature type="compositionally biased region" description="Polar residues" evidence="8">
    <location>
        <begin position="172"/>
        <end position="184"/>
    </location>
</feature>
<comment type="caution">
    <text evidence="10">The sequence shown here is derived from an EMBL/GenBank/DDBJ whole genome shotgun (WGS) entry which is preliminary data.</text>
</comment>
<dbReference type="InterPro" id="IPR032682">
    <property type="entry name" value="Cnd1_C"/>
</dbReference>
<dbReference type="EMBL" id="BMAT01008390">
    <property type="protein sequence ID" value="GFR84018.1"/>
    <property type="molecule type" value="Genomic_DNA"/>
</dbReference>
<dbReference type="GO" id="GO:0007076">
    <property type="term" value="P:mitotic chromosome condensation"/>
    <property type="evidence" value="ECO:0007669"/>
    <property type="project" value="InterPro"/>
</dbReference>
<evidence type="ECO:0000256" key="7">
    <source>
        <dbReference type="SAM" id="Coils"/>
    </source>
</evidence>
<evidence type="ECO:0000256" key="6">
    <source>
        <dbReference type="ARBA" id="ARBA00023306"/>
    </source>
</evidence>
<dbReference type="PANTHER" id="PTHR14222:SF1">
    <property type="entry name" value="CONDENSIN-2 COMPLEX SUBUNIT D3"/>
    <property type="match status" value="1"/>
</dbReference>
<feature type="region of interest" description="Disordered" evidence="8">
    <location>
        <begin position="163"/>
        <end position="215"/>
    </location>
</feature>
<dbReference type="GO" id="GO:0051301">
    <property type="term" value="P:cell division"/>
    <property type="evidence" value="ECO:0007669"/>
    <property type="project" value="UniProtKB-KW"/>
</dbReference>
<name>A0AAV4GGD4_9GAST</name>
<dbReference type="Gene3D" id="1.25.10.10">
    <property type="entry name" value="Leucine-rich Repeat Variant"/>
    <property type="match status" value="3"/>
</dbReference>
<evidence type="ECO:0000259" key="9">
    <source>
        <dbReference type="Pfam" id="PF12717"/>
    </source>
</evidence>
<feature type="compositionally biased region" description="Low complexity" evidence="8">
    <location>
        <begin position="970"/>
        <end position="1003"/>
    </location>
</feature>
<comment type="subcellular location">
    <subcellularLocation>
        <location evidence="1">Nucleus</location>
    </subcellularLocation>
</comment>
<reference evidence="10 11" key="1">
    <citation type="journal article" date="2021" name="Elife">
        <title>Chloroplast acquisition without the gene transfer in kleptoplastic sea slugs, Plakobranchus ocellatus.</title>
        <authorList>
            <person name="Maeda T."/>
            <person name="Takahashi S."/>
            <person name="Yoshida T."/>
            <person name="Shimamura S."/>
            <person name="Takaki Y."/>
            <person name="Nagai Y."/>
            <person name="Toyoda A."/>
            <person name="Suzuki Y."/>
            <person name="Arimoto A."/>
            <person name="Ishii H."/>
            <person name="Satoh N."/>
            <person name="Nishiyama T."/>
            <person name="Hasebe M."/>
            <person name="Maruyama T."/>
            <person name="Minagawa J."/>
            <person name="Obokata J."/>
            <person name="Shigenobu S."/>
        </authorList>
    </citation>
    <scope>NUCLEOTIDE SEQUENCE [LARGE SCALE GENOMIC DNA]</scope>
</reference>
<feature type="region of interest" description="Disordered" evidence="8">
    <location>
        <begin position="529"/>
        <end position="559"/>
    </location>
</feature>
<dbReference type="InterPro" id="IPR026003">
    <property type="entry name" value="Cohesin_HEAT"/>
</dbReference>
<protein>
    <submittedName>
        <fullName evidence="10">Condensin-2 complex subunit D3-like</fullName>
    </submittedName>
</protein>
<feature type="domain" description="Condensin complex subunit 1 C-terminal" evidence="9">
    <location>
        <begin position="1059"/>
        <end position="1217"/>
    </location>
</feature>
<dbReference type="InterPro" id="IPR011989">
    <property type="entry name" value="ARM-like"/>
</dbReference>
<dbReference type="Pfam" id="PF12765">
    <property type="entry name" value="Cohesin_HEAT"/>
    <property type="match status" value="1"/>
</dbReference>
<keyword evidence="4" id="KW-0226">DNA condensation</keyword>
<feature type="non-terminal residue" evidence="10">
    <location>
        <position position="1346"/>
    </location>
</feature>
<gene>
    <name evidence="10" type="ORF">ElyMa_004139900</name>
</gene>
<evidence type="ECO:0000256" key="8">
    <source>
        <dbReference type="SAM" id="MobiDB-lite"/>
    </source>
</evidence>
<proteinExistence type="predicted"/>
<feature type="region of interest" description="Disordered" evidence="8">
    <location>
        <begin position="967"/>
        <end position="1003"/>
    </location>
</feature>
<organism evidence="10 11">
    <name type="scientific">Elysia marginata</name>
    <dbReference type="NCBI Taxonomy" id="1093978"/>
    <lineage>
        <taxon>Eukaryota</taxon>
        <taxon>Metazoa</taxon>
        <taxon>Spiralia</taxon>
        <taxon>Lophotrochozoa</taxon>
        <taxon>Mollusca</taxon>
        <taxon>Gastropoda</taxon>
        <taxon>Heterobranchia</taxon>
        <taxon>Euthyneura</taxon>
        <taxon>Panpulmonata</taxon>
        <taxon>Sacoglossa</taxon>
        <taxon>Placobranchoidea</taxon>
        <taxon>Plakobranchidae</taxon>
        <taxon>Elysia</taxon>
    </lineage>
</organism>
<accession>A0AAV4GGD4</accession>
<keyword evidence="7" id="KW-0175">Coiled coil</keyword>
<feature type="compositionally biased region" description="Acidic residues" evidence="8">
    <location>
        <begin position="205"/>
        <end position="215"/>
    </location>
</feature>
<evidence type="ECO:0000313" key="11">
    <source>
        <dbReference type="Proteomes" id="UP000762676"/>
    </source>
</evidence>
<dbReference type="GO" id="GO:0000779">
    <property type="term" value="C:condensed chromosome, centromeric region"/>
    <property type="evidence" value="ECO:0007669"/>
    <property type="project" value="TreeGrafter"/>
</dbReference>
<dbReference type="GO" id="GO:0000796">
    <property type="term" value="C:condensin complex"/>
    <property type="evidence" value="ECO:0007669"/>
    <property type="project" value="TreeGrafter"/>
</dbReference>
<dbReference type="GO" id="GO:0010032">
    <property type="term" value="P:meiotic chromosome condensation"/>
    <property type="evidence" value="ECO:0007669"/>
    <property type="project" value="TreeGrafter"/>
</dbReference>
<evidence type="ECO:0000256" key="1">
    <source>
        <dbReference type="ARBA" id="ARBA00004123"/>
    </source>
</evidence>
<keyword evidence="3" id="KW-0498">Mitosis</keyword>
<evidence type="ECO:0000256" key="5">
    <source>
        <dbReference type="ARBA" id="ARBA00023242"/>
    </source>
</evidence>
<keyword evidence="2" id="KW-0132">Cell division</keyword>
<keyword evidence="11" id="KW-1185">Reference proteome</keyword>
<dbReference type="InterPro" id="IPR026971">
    <property type="entry name" value="CND1/NCAPD3"/>
</dbReference>
<dbReference type="InterPro" id="IPR016024">
    <property type="entry name" value="ARM-type_fold"/>
</dbReference>
<dbReference type="Pfam" id="PF12717">
    <property type="entry name" value="Cnd1"/>
    <property type="match status" value="1"/>
</dbReference>
<dbReference type="Proteomes" id="UP000762676">
    <property type="component" value="Unassembled WGS sequence"/>
</dbReference>
<dbReference type="SUPFAM" id="SSF48371">
    <property type="entry name" value="ARM repeat"/>
    <property type="match status" value="2"/>
</dbReference>
<keyword evidence="6" id="KW-0131">Cell cycle</keyword>
<dbReference type="PANTHER" id="PTHR14222">
    <property type="entry name" value="CONDENSIN"/>
    <property type="match status" value="1"/>
</dbReference>
<evidence type="ECO:0000256" key="4">
    <source>
        <dbReference type="ARBA" id="ARBA00023067"/>
    </source>
</evidence>
<evidence type="ECO:0000313" key="10">
    <source>
        <dbReference type="EMBL" id="GFR84018.1"/>
    </source>
</evidence>
<evidence type="ECO:0000256" key="2">
    <source>
        <dbReference type="ARBA" id="ARBA00022618"/>
    </source>
</evidence>
<sequence>MKDCYWVKTCWESDFLEVAGLPADCEDFMAETECLKEQLRSLEGNLSAWLRKSFNNEEDEGMWFCVDKSNYIINVYLCDPIRFWSIIVTQDVPHRCLVAVLAYLIQTGAKMCASFVERSSAILAASVYIRLFVLPGSAAFKIYNPELFLQCCRFLTKGSPADAVGGKETRKTSPSLSQGTQQSQKKGRRKGRANAKTDMSNSDLMECDEDGDADEEQATLTSSEIRQLSLLNKNLLQDVLLVCERYTLRQSESTAVQLLAVLVDFIKTHYDGITEKMGQWMGSNCSMGMLGYKAIHLLCQPFHGHVSAMISQVFRRLLNHILMMEDGKTYSSLGRPALVVRQQGLDFVRFISEHIGERCVPSLKTLIQHVSFKVPDKLEYRSHAAQAVFELLSCLPDLEYAKMLEWLKQLSKNQRIGQRSFVVDLMALLLEKPERSLSGDVPTELTQFATHQSMVCVLLNRCSDSNAGVRSRALVSFSSCTKSKYSAVVETMRGVITPVTSDPQRKPRRFMPTPWVGAQQGADSLSTFAVEGSDDSNLPSKSREATAGGSETPGGAAGTASIHTPVAGAVSFGNILLTPGFDPCMFFFVSDNVFPSSVSEDLPDAEGVVSMIHRRVLDSKVVVRKCALQALESFILFEAPNFRSEDLGLLQERCADPALSVRKQAVQSLFELLEAWPRHKEVQRAWVFGTLPRVLDTETSVQERCFDLLEEVILLKLKPNKSDRASSESNEWDLLNLITQESSEKLRRYLQKACQFWARNKKIKPAVVSAVQTHISGPNDTAAWMFLAELSKTSVKIDHRFIMQYWKQNASSLTDLSQDDSGKWSNILSVLGTAAKSMQDEEVKDLQDDLQIRLNEFSYPPFVIAGMVSCVSKLYSRTTLGTPQHQQPVWGEHLLAVCVKYLSDIIFKTESFSDSQLDEQQLIKYVFTLGEVCQRCPTKIPKKAVLLVQSIVAAPCISALSQTEHTDQVQASQKPASAASSEPAPELQESSENSEASSQVSSQPITQTLSQFRGSKMSSTLRAHGFITLGKLCLVDESLSKKIIPALARELEVCDSPAVRNNVVVIMGDLTVRYTTVVDRYATNIAACLKDPSALIRKNTLTILTRLLQEEYVKWKGVLFFRYITTLLDEVEEIRTLAQFCMEHLLLKKHPNMFFNPFVECIFHFNNYQDHTTYNKFKQTDREKSMFTLEGKAHASQRMQMYTFMLENMTDEQRFKVAAKLNKEILAAVVDKIIPLNKEGSALLQDTLAVLSCKEIKLTSLRGRGFGGQDEEVDGPLEAQAQAQAVVGAVAKKAFISQVVRRNVIENIVPVVISLKHMFEQARSSLLRDLMVYLRELMKDYKNEVK</sequence>
<feature type="coiled-coil region" evidence="7">
    <location>
        <begin position="25"/>
        <end position="52"/>
    </location>
</feature>
<evidence type="ECO:0000256" key="3">
    <source>
        <dbReference type="ARBA" id="ARBA00022776"/>
    </source>
</evidence>
<dbReference type="GO" id="GO:0005634">
    <property type="term" value="C:nucleus"/>
    <property type="evidence" value="ECO:0007669"/>
    <property type="project" value="UniProtKB-SubCell"/>
</dbReference>